<gene>
    <name evidence="2" type="ORF">SE18_20495</name>
</gene>
<keyword evidence="1" id="KW-0812">Transmembrane</keyword>
<protein>
    <submittedName>
        <fullName evidence="2">Uncharacterized protein</fullName>
    </submittedName>
</protein>
<sequence>MSEPQIEPAVDQAEYLWNSPREAQAPKRPLVEIGWVLIGTFEKIDEGAIRTAREQTRDYLRQCWPEFSWRLPIVVRPDPDPGDVLAEPIRLIDMAVTERLTKGWDFAVAFTATDLHALSKQYTLGTPASGLDAAAISTARLDPTAQRSMVRKAERELVLSKRIWALFLHLLGDLLALPHSDEPSSPMSIPRVPEDLDAVQDFSSEEREWMLESLTEVADLRVEETGQSSRNPFFFTLRVLARSGREILAAVARNRPWILVWHLTKFTGAALSTLLILLFTAEVWDVGVRLPFDEVAGALAITIAATTTFVVTRQRLLTRRTRFRLTEQVVVTDFAIILTILGAMLSMVLLLISAAMLVIWVVPNELAERWTDFATLSLEHNLALAGTVTIIGLIVGALGASIEDQTTFRHVAFIDEET</sequence>
<dbReference type="STRING" id="70996.SE18_20495"/>
<accession>A0A0P6XZK8</accession>
<feature type="transmembrane region" description="Helical" evidence="1">
    <location>
        <begin position="295"/>
        <end position="313"/>
    </location>
</feature>
<keyword evidence="3" id="KW-1185">Reference proteome</keyword>
<comment type="caution">
    <text evidence="2">The sequence shown here is derived from an EMBL/GenBank/DDBJ whole genome shotgun (WGS) entry which is preliminary data.</text>
</comment>
<feature type="transmembrane region" description="Helical" evidence="1">
    <location>
        <begin position="263"/>
        <end position="283"/>
    </location>
</feature>
<proteinExistence type="predicted"/>
<dbReference type="InterPro" id="IPR024079">
    <property type="entry name" value="MetalloPept_cat_dom_sf"/>
</dbReference>
<dbReference type="RefSeq" id="WP_054536328.1">
    <property type="nucleotide sequence ID" value="NZ_LGKP01000032.1"/>
</dbReference>
<keyword evidence="1" id="KW-1133">Transmembrane helix</keyword>
<keyword evidence="1" id="KW-0472">Membrane</keyword>
<feature type="transmembrane region" description="Helical" evidence="1">
    <location>
        <begin position="334"/>
        <end position="362"/>
    </location>
</feature>
<dbReference type="OrthoDB" id="7831148at2"/>
<name>A0A0P6XZK8_9CHLR</name>
<dbReference type="Proteomes" id="UP000050277">
    <property type="component" value="Unassembled WGS sequence"/>
</dbReference>
<feature type="transmembrane region" description="Helical" evidence="1">
    <location>
        <begin position="382"/>
        <end position="402"/>
    </location>
</feature>
<evidence type="ECO:0000313" key="3">
    <source>
        <dbReference type="Proteomes" id="UP000050277"/>
    </source>
</evidence>
<dbReference type="GO" id="GO:0008237">
    <property type="term" value="F:metallopeptidase activity"/>
    <property type="evidence" value="ECO:0007669"/>
    <property type="project" value="InterPro"/>
</dbReference>
<dbReference type="Gene3D" id="3.40.390.10">
    <property type="entry name" value="Collagenase (Catalytic Domain)"/>
    <property type="match status" value="1"/>
</dbReference>
<organism evidence="2 3">
    <name type="scientific">Herpetosiphon geysericola</name>
    <dbReference type="NCBI Taxonomy" id="70996"/>
    <lineage>
        <taxon>Bacteria</taxon>
        <taxon>Bacillati</taxon>
        <taxon>Chloroflexota</taxon>
        <taxon>Chloroflexia</taxon>
        <taxon>Herpetosiphonales</taxon>
        <taxon>Herpetosiphonaceae</taxon>
        <taxon>Herpetosiphon</taxon>
    </lineage>
</organism>
<dbReference type="AlphaFoldDB" id="A0A0P6XZK8"/>
<evidence type="ECO:0000256" key="1">
    <source>
        <dbReference type="SAM" id="Phobius"/>
    </source>
</evidence>
<reference evidence="2 3" key="1">
    <citation type="submission" date="2015-07" db="EMBL/GenBank/DDBJ databases">
        <title>Whole genome sequence of Herpetosiphon geysericola DSM 7119.</title>
        <authorList>
            <person name="Hemp J."/>
            <person name="Ward L.M."/>
            <person name="Pace L.A."/>
            <person name="Fischer W.W."/>
        </authorList>
    </citation>
    <scope>NUCLEOTIDE SEQUENCE [LARGE SCALE GENOMIC DNA]</scope>
    <source>
        <strain evidence="2 3">DSM 7119</strain>
    </source>
</reference>
<dbReference type="EMBL" id="LGKP01000032">
    <property type="protein sequence ID" value="KPL81972.1"/>
    <property type="molecule type" value="Genomic_DNA"/>
</dbReference>
<evidence type="ECO:0000313" key="2">
    <source>
        <dbReference type="EMBL" id="KPL81972.1"/>
    </source>
</evidence>